<dbReference type="PRINTS" id="PR00838">
    <property type="entry name" value="V5ALLERGEN"/>
</dbReference>
<dbReference type="Gene3D" id="3.40.33.10">
    <property type="entry name" value="CAP"/>
    <property type="match status" value="1"/>
</dbReference>
<dbReference type="InterPro" id="IPR035940">
    <property type="entry name" value="CAP_sf"/>
</dbReference>
<evidence type="ECO:0000313" key="4">
    <source>
        <dbReference type="EMBL" id="VUZ54227.1"/>
    </source>
</evidence>
<dbReference type="GO" id="GO:0005576">
    <property type="term" value="C:extracellular region"/>
    <property type="evidence" value="ECO:0007669"/>
    <property type="project" value="InterPro"/>
</dbReference>
<feature type="region of interest" description="Disordered" evidence="1">
    <location>
        <begin position="73"/>
        <end position="97"/>
    </location>
</feature>
<evidence type="ECO:0000256" key="2">
    <source>
        <dbReference type="SAM" id="SignalP"/>
    </source>
</evidence>
<dbReference type="InterPro" id="IPR018244">
    <property type="entry name" value="Allrgn_V5/Tpx1_CS"/>
</dbReference>
<dbReference type="InterPro" id="IPR002413">
    <property type="entry name" value="V5_allergen-like"/>
</dbReference>
<dbReference type="EMBL" id="CABIJS010000611">
    <property type="protein sequence ID" value="VUZ54227.1"/>
    <property type="molecule type" value="Genomic_DNA"/>
</dbReference>
<evidence type="ECO:0000259" key="3">
    <source>
        <dbReference type="SMART" id="SM00198"/>
    </source>
</evidence>
<protein>
    <recommendedName>
        <fullName evidence="3">SCP domain-containing protein</fullName>
    </recommendedName>
</protein>
<reference evidence="4 5" key="1">
    <citation type="submission" date="2019-07" db="EMBL/GenBank/DDBJ databases">
        <authorList>
            <person name="Jastrzebski P J."/>
            <person name="Paukszto L."/>
            <person name="Jastrzebski P J."/>
        </authorList>
    </citation>
    <scope>NUCLEOTIDE SEQUENCE [LARGE SCALE GENOMIC DNA]</scope>
    <source>
        <strain evidence="4 5">WMS-il1</strain>
    </source>
</reference>
<dbReference type="Pfam" id="PF00188">
    <property type="entry name" value="CAP"/>
    <property type="match status" value="1"/>
</dbReference>
<dbReference type="InterPro" id="IPR014044">
    <property type="entry name" value="CAP_dom"/>
</dbReference>
<keyword evidence="2" id="KW-0732">Signal</keyword>
<name>A0A564Z3X2_HYMDI</name>
<feature type="chain" id="PRO_5021741547" description="SCP domain-containing protein" evidence="2">
    <location>
        <begin position="24"/>
        <end position="254"/>
    </location>
</feature>
<dbReference type="Proteomes" id="UP000321570">
    <property type="component" value="Unassembled WGS sequence"/>
</dbReference>
<dbReference type="CDD" id="cd05380">
    <property type="entry name" value="CAP_euk"/>
    <property type="match status" value="1"/>
</dbReference>
<dbReference type="PANTHER" id="PTHR10334">
    <property type="entry name" value="CYSTEINE-RICH SECRETORY PROTEIN-RELATED"/>
    <property type="match status" value="1"/>
</dbReference>
<feature type="signal peptide" evidence="2">
    <location>
        <begin position="1"/>
        <end position="23"/>
    </location>
</feature>
<dbReference type="PROSITE" id="PS01009">
    <property type="entry name" value="CRISP_1"/>
    <property type="match status" value="1"/>
</dbReference>
<proteinExistence type="predicted"/>
<dbReference type="PRINTS" id="PR00837">
    <property type="entry name" value="V5TPXLIKE"/>
</dbReference>
<organism evidence="4 5">
    <name type="scientific">Hymenolepis diminuta</name>
    <name type="common">Rat tapeworm</name>
    <dbReference type="NCBI Taxonomy" id="6216"/>
    <lineage>
        <taxon>Eukaryota</taxon>
        <taxon>Metazoa</taxon>
        <taxon>Spiralia</taxon>
        <taxon>Lophotrochozoa</taxon>
        <taxon>Platyhelminthes</taxon>
        <taxon>Cestoda</taxon>
        <taxon>Eucestoda</taxon>
        <taxon>Cyclophyllidea</taxon>
        <taxon>Hymenolepididae</taxon>
        <taxon>Hymenolepis</taxon>
    </lineage>
</organism>
<gene>
    <name evidence="4" type="ORF">WMSIL1_LOCUS12343</name>
</gene>
<dbReference type="SMART" id="SM00198">
    <property type="entry name" value="SCP"/>
    <property type="match status" value="1"/>
</dbReference>
<accession>A0A564Z3X2</accession>
<evidence type="ECO:0000313" key="5">
    <source>
        <dbReference type="Proteomes" id="UP000321570"/>
    </source>
</evidence>
<evidence type="ECO:0000256" key="1">
    <source>
        <dbReference type="SAM" id="MobiDB-lite"/>
    </source>
</evidence>
<feature type="domain" description="SCP" evidence="3">
    <location>
        <begin position="102"/>
        <end position="250"/>
    </location>
</feature>
<feature type="compositionally biased region" description="Basic and acidic residues" evidence="1">
    <location>
        <begin position="73"/>
        <end position="85"/>
    </location>
</feature>
<dbReference type="SUPFAM" id="SSF55797">
    <property type="entry name" value="PR-1-like"/>
    <property type="match status" value="1"/>
</dbReference>
<sequence length="254" mass="28641">MNTYVAISALVTGILLAVTLSEAQYNRRYIYPRYSYGHQSWPDSGQGFWSYGGDIWGDSNRYSWSDNGRRDISHDGREDSGRDSDASGDEVVSVGGGDKINGTMQIVLDLHNEYRRQVATGKVSGQPAGSNIHDLKWNSELAKKAQEWANKCIPDHDSKTARRTSQFRYVGQNIAYNSDVQKGIKEWFDEHVNFNYYANKCAYGKVCGHYTQLVWAKTTDLGCGINMCDYKGFKLVNLVCNYGTAGNFNNERPY</sequence>
<dbReference type="AlphaFoldDB" id="A0A564Z3X2"/>
<dbReference type="InterPro" id="IPR001283">
    <property type="entry name" value="CRISP-related"/>
</dbReference>
<keyword evidence="5" id="KW-1185">Reference proteome</keyword>